<dbReference type="Gene3D" id="1.10.606.20">
    <property type="match status" value="1"/>
</dbReference>
<proteinExistence type="predicted"/>
<dbReference type="OrthoDB" id="7793240at2"/>
<evidence type="ECO:0000256" key="1">
    <source>
        <dbReference type="SAM" id="SignalP"/>
    </source>
</evidence>
<sequence length="429" mass="49612">MSTVKFISLLLFLSLGSSAVAQQHDYKSFKFSLDEKFEVLSAQQEEKEIELIIHAQRILEDSIIQEINYWNNSYPSYRWHQILMEIGKEYKGHKNGGRVAILHLAIYDALVEVWKHKQFIKQARPYQKDKRLVAYGKATDYSSFICEWSAAAGVAHQIIPYYFPESKGKLDSLLIQFKSSRLKTALQFPTDIQNGITIGRTIAQKYIKYAENDGTEAVWSAKVPEGINLWSGTPSKWDPMKAKWKPLTLESQKQFRPGPPPENWEQDMEELREFNKNNATSDIAWKWKSLPIWDELLERKILEYNLEPFESSYATALFHAARFDATIAAWDGKYHYWTIRPFQYDPEFKPILVQTPNFPGYPAGHTTVAGALAEVLAHLFPRDESMFRNLASECSESRFEGGVHFRTDNEIGLEMGRRVGEFVIENFQD</sequence>
<dbReference type="CDD" id="cd03398">
    <property type="entry name" value="PAP2_haloperoxidase"/>
    <property type="match status" value="1"/>
</dbReference>
<dbReference type="PANTHER" id="PTHR34599:SF1">
    <property type="entry name" value="PHOSPHATIDIC ACID PHOSPHATASE TYPE 2_HALOPEROXIDASE DOMAIN-CONTAINING PROTEIN"/>
    <property type="match status" value="1"/>
</dbReference>
<keyword evidence="1" id="KW-0732">Signal</keyword>
<dbReference type="AlphaFoldDB" id="A0A1X7JHV9"/>
<dbReference type="RefSeq" id="WP_139827982.1">
    <property type="nucleotide sequence ID" value="NZ_FXAW01000003.1"/>
</dbReference>
<dbReference type="PANTHER" id="PTHR34599">
    <property type="entry name" value="PEROXIDASE-RELATED"/>
    <property type="match status" value="1"/>
</dbReference>
<organism evidence="3 4">
    <name type="scientific">Marivirga sericea</name>
    <dbReference type="NCBI Taxonomy" id="1028"/>
    <lineage>
        <taxon>Bacteria</taxon>
        <taxon>Pseudomonadati</taxon>
        <taxon>Bacteroidota</taxon>
        <taxon>Cytophagia</taxon>
        <taxon>Cytophagales</taxon>
        <taxon>Marivirgaceae</taxon>
        <taxon>Marivirga</taxon>
    </lineage>
</organism>
<dbReference type="InterPro" id="IPR000326">
    <property type="entry name" value="PAP2/HPO"/>
</dbReference>
<dbReference type="SUPFAM" id="SSF48317">
    <property type="entry name" value="Acid phosphatase/Vanadium-dependent haloperoxidase"/>
    <property type="match status" value="1"/>
</dbReference>
<feature type="signal peptide" evidence="1">
    <location>
        <begin position="1"/>
        <end position="21"/>
    </location>
</feature>
<protein>
    <submittedName>
        <fullName evidence="3">PAP2 superfamily protein</fullName>
    </submittedName>
</protein>
<evidence type="ECO:0000259" key="2">
    <source>
        <dbReference type="Pfam" id="PF01569"/>
    </source>
</evidence>
<name>A0A1X7JHV9_9BACT</name>
<feature type="domain" description="Phosphatidic acid phosphatase type 2/haloperoxidase" evidence="2">
    <location>
        <begin position="333"/>
        <end position="421"/>
    </location>
</feature>
<dbReference type="InterPro" id="IPR052559">
    <property type="entry name" value="V-haloperoxidase"/>
</dbReference>
<evidence type="ECO:0000313" key="4">
    <source>
        <dbReference type="Proteomes" id="UP000193804"/>
    </source>
</evidence>
<dbReference type="InterPro" id="IPR036938">
    <property type="entry name" value="PAP2/HPO_sf"/>
</dbReference>
<evidence type="ECO:0000313" key="3">
    <source>
        <dbReference type="EMBL" id="SMG27292.1"/>
    </source>
</evidence>
<dbReference type="STRING" id="1028.SAMN05661096_01593"/>
<feature type="chain" id="PRO_5013185877" evidence="1">
    <location>
        <begin position="22"/>
        <end position="429"/>
    </location>
</feature>
<dbReference type="Pfam" id="PF01569">
    <property type="entry name" value="PAP2"/>
    <property type="match status" value="1"/>
</dbReference>
<gene>
    <name evidence="3" type="ORF">SAMN05661096_01593</name>
</gene>
<accession>A0A1X7JHV9</accession>
<reference evidence="4" key="1">
    <citation type="submission" date="2017-04" db="EMBL/GenBank/DDBJ databases">
        <authorList>
            <person name="Varghese N."/>
            <person name="Submissions S."/>
        </authorList>
    </citation>
    <scope>NUCLEOTIDE SEQUENCE [LARGE SCALE GENOMIC DNA]</scope>
    <source>
        <strain evidence="4">DSM 4125</strain>
    </source>
</reference>
<dbReference type="Proteomes" id="UP000193804">
    <property type="component" value="Unassembled WGS sequence"/>
</dbReference>
<dbReference type="EMBL" id="FXAW01000003">
    <property type="protein sequence ID" value="SMG27292.1"/>
    <property type="molecule type" value="Genomic_DNA"/>
</dbReference>
<keyword evidence="4" id="KW-1185">Reference proteome</keyword>